<dbReference type="GO" id="GO:0030596">
    <property type="term" value="F:alpha-L-rhamnosidase activity"/>
    <property type="evidence" value="ECO:0007669"/>
    <property type="project" value="UniProtKB-EC"/>
</dbReference>
<comment type="caution">
    <text evidence="6">The sequence shown here is derived from an EMBL/GenBank/DDBJ whole genome shotgun (WGS) entry which is preliminary data.</text>
</comment>
<feature type="domain" description="Alpha-L-rhamnosidase concanavalin-like" evidence="3">
    <location>
        <begin position="225"/>
        <end position="303"/>
    </location>
</feature>
<dbReference type="InterPro" id="IPR008979">
    <property type="entry name" value="Galactose-bd-like_sf"/>
</dbReference>
<protein>
    <recommendedName>
        <fullName evidence="2">alpha-L-rhamnosidase</fullName>
        <ecNumber evidence="2">3.2.1.40</ecNumber>
    </recommendedName>
</protein>
<dbReference type="SUPFAM" id="SSF48208">
    <property type="entry name" value="Six-hairpin glycosidases"/>
    <property type="match status" value="1"/>
</dbReference>
<dbReference type="InterPro" id="IPR012341">
    <property type="entry name" value="6hp_glycosidase-like_sf"/>
</dbReference>
<dbReference type="EC" id="3.2.1.40" evidence="2"/>
<dbReference type="EMBL" id="JALEMU010000131">
    <property type="protein sequence ID" value="MCI5756253.1"/>
    <property type="molecule type" value="Genomic_DNA"/>
</dbReference>
<gene>
    <name evidence="6" type="ORF">MR241_08185</name>
</gene>
<proteinExistence type="predicted"/>
<accession>A0AAE3FI54</accession>
<comment type="catalytic activity">
    <reaction evidence="1">
        <text>Hydrolysis of terminal non-reducing alpha-L-rhamnose residues in alpha-L-rhamnosides.</text>
        <dbReference type="EC" id="3.2.1.40"/>
    </reaction>
</comment>
<dbReference type="InterPro" id="IPR008928">
    <property type="entry name" value="6-hairpin_glycosidase_sf"/>
</dbReference>
<dbReference type="InterPro" id="IPR016007">
    <property type="entry name" value="Alpha_rhamnosid"/>
</dbReference>
<feature type="domain" description="Bacterial alpha-L-rhamnosidase N-terminal" evidence="4">
    <location>
        <begin position="54"/>
        <end position="207"/>
    </location>
</feature>
<evidence type="ECO:0000259" key="3">
    <source>
        <dbReference type="Pfam" id="PF05592"/>
    </source>
</evidence>
<keyword evidence="6" id="KW-0378">Hydrolase</keyword>
<dbReference type="InterPro" id="IPR035396">
    <property type="entry name" value="Bac_rhamnosid6H"/>
</dbReference>
<dbReference type="Gene3D" id="2.60.120.260">
    <property type="entry name" value="Galactose-binding domain-like"/>
    <property type="match status" value="2"/>
</dbReference>
<dbReference type="Pfam" id="PF05592">
    <property type="entry name" value="Bac_rhamnosid"/>
    <property type="match status" value="1"/>
</dbReference>
<evidence type="ECO:0000256" key="1">
    <source>
        <dbReference type="ARBA" id="ARBA00001445"/>
    </source>
</evidence>
<dbReference type="AlphaFoldDB" id="A0AAE3FI54"/>
<evidence type="ECO:0000313" key="7">
    <source>
        <dbReference type="Proteomes" id="UP001139365"/>
    </source>
</evidence>
<name>A0AAE3FI54_9BACT</name>
<dbReference type="Pfam" id="PF08531">
    <property type="entry name" value="Bac_rhamnosid_N"/>
    <property type="match status" value="1"/>
</dbReference>
<dbReference type="InterPro" id="IPR008902">
    <property type="entry name" value="Rhamnosid_concanavalin"/>
</dbReference>
<dbReference type="PANTHER" id="PTHR33307">
    <property type="entry name" value="ALPHA-RHAMNOSIDASE (EUROFUNG)"/>
    <property type="match status" value="1"/>
</dbReference>
<evidence type="ECO:0000259" key="4">
    <source>
        <dbReference type="Pfam" id="PF08531"/>
    </source>
</evidence>
<dbReference type="Gene3D" id="1.50.10.10">
    <property type="match status" value="1"/>
</dbReference>
<dbReference type="Proteomes" id="UP001139365">
    <property type="component" value="Unassembled WGS sequence"/>
</dbReference>
<sequence length="670" mass="76620">MNTHSFSGRWITNTTFAAKTPLNVFHRQLEPIDLPCEDQDQHILFRKKFTLTTKPERAAVYISADDRYRLYINGRFAAEGPTAAYPWAYGYNTVDVTDLLSEGENTVAVHTLYYGVVNRVCVSADERHGLLLDLECDGKTAVSSDTTFRTAIHTAYTPTGIIGYNTQFAEDYDASAPTVGFWFPGYDDSQWENASLREHTDYVMTAQPTGMPVFEKILPAVSEQRNGRLFLDFGGTRVGYLNLSASGHRGDRIIIRCGQELDPDGNVRYEMRCNCRYEENMILSGGNDNLDWFDFKSFRYAELILPEGCTVSGIYMTARHYPFSLAVTPRFTEDPDILRIWKLCTDSVKYGVQEVIQDCMDREKGFYVGDGCYTALTQMILTGDDSMVRYLIDSSRETTRFLDTTVTCLCCSMMQEIAEYPLIMVYLMLWHYRLTGDRDYLEKNYAFAASLLDCYRRDYEKELLLCDLDKWCVVEWPENFQDGYDVDIREGKVCTEPHCVINAYYLRAVMTVNTMAEILGKPLYRDTDSLKNHFAAAFYDPERRLFTDSLKSSHCSYVANAFCFGLGLAPDRASEENILAMLEDRGFENLHLFSAFPVMMRLAATGRDETLKRLLTNPGMWLRMLGEGATTTFEAWSKELKWNTSLFHLTFSYAALFIAGIDHKALFESF</sequence>
<reference evidence="6 7" key="1">
    <citation type="submission" date="2022-03" db="EMBL/GenBank/DDBJ databases">
        <title>Metagenome-assembled genomes from swine fecal metagenomes.</title>
        <authorList>
            <person name="Holman D.B."/>
            <person name="Kommadath A."/>
        </authorList>
    </citation>
    <scope>NUCLEOTIDE SEQUENCE [LARGE SCALE GENOMIC DNA]</scope>
    <source>
        <strain evidence="6">SUG147</strain>
    </source>
</reference>
<evidence type="ECO:0000259" key="5">
    <source>
        <dbReference type="Pfam" id="PF17389"/>
    </source>
</evidence>
<feature type="domain" description="Alpha-L-rhamnosidase six-hairpin glycosidase" evidence="5">
    <location>
        <begin position="332"/>
        <end position="651"/>
    </location>
</feature>
<dbReference type="GO" id="GO:0005975">
    <property type="term" value="P:carbohydrate metabolic process"/>
    <property type="evidence" value="ECO:0007669"/>
    <property type="project" value="InterPro"/>
</dbReference>
<dbReference type="PANTHER" id="PTHR33307:SF6">
    <property type="entry name" value="ALPHA-RHAMNOSIDASE (EUROFUNG)-RELATED"/>
    <property type="match status" value="1"/>
</dbReference>
<dbReference type="InterPro" id="IPR013737">
    <property type="entry name" value="Bac_rhamnosid_N"/>
</dbReference>
<evidence type="ECO:0000313" key="6">
    <source>
        <dbReference type="EMBL" id="MCI5756253.1"/>
    </source>
</evidence>
<dbReference type="SUPFAM" id="SSF49785">
    <property type="entry name" value="Galactose-binding domain-like"/>
    <property type="match status" value="1"/>
</dbReference>
<dbReference type="Pfam" id="PF17389">
    <property type="entry name" value="Bac_rhamnosid6H"/>
    <property type="match status" value="1"/>
</dbReference>
<evidence type="ECO:0000256" key="2">
    <source>
        <dbReference type="ARBA" id="ARBA00012652"/>
    </source>
</evidence>
<organism evidence="6 7">
    <name type="scientific">Candidatus Colimorpha enterica</name>
    <dbReference type="NCBI Taxonomy" id="3083063"/>
    <lineage>
        <taxon>Bacteria</taxon>
        <taxon>Pseudomonadati</taxon>
        <taxon>Bacteroidota</taxon>
        <taxon>Bacteroidia</taxon>
        <taxon>Bacteroidales</taxon>
        <taxon>Candidatus Colimorpha</taxon>
    </lineage>
</organism>